<feature type="transmembrane region" description="Helical" evidence="1">
    <location>
        <begin position="230"/>
        <end position="250"/>
    </location>
</feature>
<dbReference type="RefSeq" id="WP_377101973.1">
    <property type="nucleotide sequence ID" value="NZ_JBHTHU010000021.1"/>
</dbReference>
<feature type="transmembrane region" description="Helical" evidence="1">
    <location>
        <begin position="138"/>
        <end position="154"/>
    </location>
</feature>
<name>A0ABW2Z4P9_9SPHI</name>
<evidence type="ECO:0000256" key="1">
    <source>
        <dbReference type="SAM" id="Phobius"/>
    </source>
</evidence>
<dbReference type="EMBL" id="JBHTHU010000021">
    <property type="protein sequence ID" value="MFD0751685.1"/>
    <property type="molecule type" value="Genomic_DNA"/>
</dbReference>
<protein>
    <recommendedName>
        <fullName evidence="4">Dolichyl-phosphate-mannose-protein mannosyltransferase</fullName>
    </recommendedName>
</protein>
<keyword evidence="1" id="KW-0472">Membrane</keyword>
<feature type="transmembrane region" description="Helical" evidence="1">
    <location>
        <begin position="292"/>
        <end position="314"/>
    </location>
</feature>
<keyword evidence="1" id="KW-0812">Transmembrane</keyword>
<evidence type="ECO:0000313" key="3">
    <source>
        <dbReference type="Proteomes" id="UP001596958"/>
    </source>
</evidence>
<feature type="transmembrane region" description="Helical" evidence="1">
    <location>
        <begin position="69"/>
        <end position="102"/>
    </location>
</feature>
<organism evidence="2 3">
    <name type="scientific">Mucilaginibacter calamicampi</name>
    <dbReference type="NCBI Taxonomy" id="1302352"/>
    <lineage>
        <taxon>Bacteria</taxon>
        <taxon>Pseudomonadati</taxon>
        <taxon>Bacteroidota</taxon>
        <taxon>Sphingobacteriia</taxon>
        <taxon>Sphingobacteriales</taxon>
        <taxon>Sphingobacteriaceae</taxon>
        <taxon>Mucilaginibacter</taxon>
    </lineage>
</organism>
<keyword evidence="1" id="KW-1133">Transmembrane helix</keyword>
<accession>A0ABW2Z4P9</accession>
<sequence length="527" mass="60391">MRFSKIKISKSQSLLIITLLLAVYYLVCGYVLNDMGYSNLESLFYVEKVRIIFEGVGYKLKVIGLTAPIIPFFATIAFTIINPLLAPVIASCIGTAFLFYLIAGTLVRNLKDDFYLFLLLALFLFHPGLVYTACSGKSIYMVLVFFYLFFFNLFRYYTSNTTFHISIASVCLVMLLFCDYKFIWLTLFFIPLIFSMAIHSLNLAEKESIFRMTMSFNNPSLRRKLINKTFALYIILFILPIASVICYKLLNLTNANDVDYFLQSPYATWTVLADRLNYDLAAADPKAEVAEISLLVSAKAAMFCPLIIVMMFFFRDKLYQILTLFTPFAFVEFLHLKYEKTPIAYQYYLIFLVLAILCIIIKGASIKQQFAFKIILGVVITLQVFTGYYFLKNSASAEERKFIAAFIDKKADENDDEQDEDKEMANYINGLPEKSRVLLDDAVAYKIVAFTDNIGGLILPYQETYLGAVETPRDYAEYILVTTPKNLMSGYTLLSSKYPPLLYQATSNYATLQKVHETPNWALYRFL</sequence>
<feature type="transmembrane region" description="Helical" evidence="1">
    <location>
        <begin position="344"/>
        <end position="363"/>
    </location>
</feature>
<reference evidence="3" key="1">
    <citation type="journal article" date="2019" name="Int. J. Syst. Evol. Microbiol.">
        <title>The Global Catalogue of Microorganisms (GCM) 10K type strain sequencing project: providing services to taxonomists for standard genome sequencing and annotation.</title>
        <authorList>
            <consortium name="The Broad Institute Genomics Platform"/>
            <consortium name="The Broad Institute Genome Sequencing Center for Infectious Disease"/>
            <person name="Wu L."/>
            <person name="Ma J."/>
        </authorList>
    </citation>
    <scope>NUCLEOTIDE SEQUENCE [LARGE SCALE GENOMIC DNA]</scope>
    <source>
        <strain evidence="3">CCUG 63418</strain>
    </source>
</reference>
<dbReference type="Proteomes" id="UP001596958">
    <property type="component" value="Unassembled WGS sequence"/>
</dbReference>
<evidence type="ECO:0000313" key="2">
    <source>
        <dbReference type="EMBL" id="MFD0751685.1"/>
    </source>
</evidence>
<feature type="transmembrane region" description="Helical" evidence="1">
    <location>
        <begin position="183"/>
        <end position="204"/>
    </location>
</feature>
<feature type="transmembrane region" description="Helical" evidence="1">
    <location>
        <begin position="370"/>
        <end position="391"/>
    </location>
</feature>
<proteinExistence type="predicted"/>
<keyword evidence="3" id="KW-1185">Reference proteome</keyword>
<gene>
    <name evidence="2" type="ORF">ACFQZS_16155</name>
</gene>
<comment type="caution">
    <text evidence="2">The sequence shown here is derived from an EMBL/GenBank/DDBJ whole genome shotgun (WGS) entry which is preliminary data.</text>
</comment>
<feature type="transmembrane region" description="Helical" evidence="1">
    <location>
        <begin position="161"/>
        <end position="177"/>
    </location>
</feature>
<feature type="transmembrane region" description="Helical" evidence="1">
    <location>
        <begin position="12"/>
        <end position="32"/>
    </location>
</feature>
<evidence type="ECO:0008006" key="4">
    <source>
        <dbReference type="Google" id="ProtNLM"/>
    </source>
</evidence>